<gene>
    <name evidence="1" type="ORF">GCM10009117_18940</name>
</gene>
<dbReference type="RefSeq" id="WP_343766604.1">
    <property type="nucleotide sequence ID" value="NZ_BAAAFG010000015.1"/>
</dbReference>
<dbReference type="Pfam" id="PF16125">
    <property type="entry name" value="DUF4837"/>
    <property type="match status" value="1"/>
</dbReference>
<evidence type="ECO:0000313" key="1">
    <source>
        <dbReference type="EMBL" id="GAA0872747.1"/>
    </source>
</evidence>
<comment type="caution">
    <text evidence="1">The sequence shown here is derived from an EMBL/GenBank/DDBJ whole genome shotgun (WGS) entry which is preliminary data.</text>
</comment>
<accession>A0ABN1MHV4</accession>
<reference evidence="1 2" key="1">
    <citation type="journal article" date="2019" name="Int. J. Syst. Evol. Microbiol.">
        <title>The Global Catalogue of Microorganisms (GCM) 10K type strain sequencing project: providing services to taxonomists for standard genome sequencing and annotation.</title>
        <authorList>
            <consortium name="The Broad Institute Genomics Platform"/>
            <consortium name="The Broad Institute Genome Sequencing Center for Infectious Disease"/>
            <person name="Wu L."/>
            <person name="Ma J."/>
        </authorList>
    </citation>
    <scope>NUCLEOTIDE SEQUENCE [LARGE SCALE GENOMIC DNA]</scope>
    <source>
        <strain evidence="1 2">JCM 16082</strain>
    </source>
</reference>
<name>A0ABN1MHV4_9FLAO</name>
<protein>
    <submittedName>
        <fullName evidence="1">DUF4837 family protein</fullName>
    </submittedName>
</protein>
<sequence length="326" mass="36640">MKKTIFFALSCAFLISCGSKDSNTKNDLILSNSSGNINTLLVVMPEEGWNGETGEVIREVFAAPVDGLPQEEPLFSMSHITPKTFSGFTKKSRIFLKIQQAKTAGIESIVNKYAKPQQGFVITGPNKEAVHQLIKENGDKMIAAYKSTERSEKIRRVRKSLNDTEPLEEALGITLKFPTAYRYAKQEDDFVWIRKEIPNGSMEILAYQIPYHRINKDSVVTSIIKMRDSIGAAHIPGPLEGSYMQTEKAFAPYLFDANVAGRKAYETKGMWDVTNAFMAGPFVNYVIEDKEKDRYVVIEGFVFKPSAAKRDQIFELEAILRSVVIQ</sequence>
<keyword evidence="2" id="KW-1185">Reference proteome</keyword>
<proteinExistence type="predicted"/>
<dbReference type="EMBL" id="BAAAFG010000015">
    <property type="protein sequence ID" value="GAA0872747.1"/>
    <property type="molecule type" value="Genomic_DNA"/>
</dbReference>
<evidence type="ECO:0000313" key="2">
    <source>
        <dbReference type="Proteomes" id="UP001500507"/>
    </source>
</evidence>
<organism evidence="1 2">
    <name type="scientific">Gangjinia marincola</name>
    <dbReference type="NCBI Taxonomy" id="578463"/>
    <lineage>
        <taxon>Bacteria</taxon>
        <taxon>Pseudomonadati</taxon>
        <taxon>Bacteroidota</taxon>
        <taxon>Flavobacteriia</taxon>
        <taxon>Flavobacteriales</taxon>
        <taxon>Flavobacteriaceae</taxon>
        <taxon>Gangjinia</taxon>
    </lineage>
</organism>
<dbReference type="PROSITE" id="PS51257">
    <property type="entry name" value="PROKAR_LIPOPROTEIN"/>
    <property type="match status" value="1"/>
</dbReference>
<dbReference type="Proteomes" id="UP001500507">
    <property type="component" value="Unassembled WGS sequence"/>
</dbReference>
<dbReference type="InterPro" id="IPR032286">
    <property type="entry name" value="DUF4837"/>
</dbReference>